<feature type="transmembrane region" description="Helical" evidence="1">
    <location>
        <begin position="27"/>
        <end position="45"/>
    </location>
</feature>
<accession>A0A8S1K6M7</accession>
<feature type="transmembrane region" description="Helical" evidence="1">
    <location>
        <begin position="99"/>
        <end position="116"/>
    </location>
</feature>
<protein>
    <submittedName>
        <fullName evidence="2">Uncharacterized protein</fullName>
    </submittedName>
</protein>
<dbReference type="OMA" id="KNQQPYQ"/>
<evidence type="ECO:0000313" key="2">
    <source>
        <dbReference type="EMBL" id="CAD8046028.1"/>
    </source>
</evidence>
<sequence length="170" mass="20178">MLIHLIYAVLNTLIFLNDFFDFGLQNLVFHLLILVTIFVQVYKYALNWVLQDKAQAESVFMKKIQYLTSFSKLPETLLKQYIMPTLIDAITLKNIQHTAAFFIALYFGISYLSLFLTNKAVRSISLHLLYGLYYHYNKNQQPYQFWMQRIQKILSEKYEALTSKIQKQKL</sequence>
<proteinExistence type="predicted"/>
<evidence type="ECO:0000256" key="1">
    <source>
        <dbReference type="SAM" id="Phobius"/>
    </source>
</evidence>
<keyword evidence="1" id="KW-0812">Transmembrane</keyword>
<reference evidence="2" key="1">
    <citation type="submission" date="2021-01" db="EMBL/GenBank/DDBJ databases">
        <authorList>
            <consortium name="Genoscope - CEA"/>
            <person name="William W."/>
        </authorList>
    </citation>
    <scope>NUCLEOTIDE SEQUENCE</scope>
</reference>
<dbReference type="AlphaFoldDB" id="A0A8S1K6M7"/>
<organism evidence="2 3">
    <name type="scientific">Paramecium primaurelia</name>
    <dbReference type="NCBI Taxonomy" id="5886"/>
    <lineage>
        <taxon>Eukaryota</taxon>
        <taxon>Sar</taxon>
        <taxon>Alveolata</taxon>
        <taxon>Ciliophora</taxon>
        <taxon>Intramacronucleata</taxon>
        <taxon>Oligohymenophorea</taxon>
        <taxon>Peniculida</taxon>
        <taxon>Parameciidae</taxon>
        <taxon>Paramecium</taxon>
    </lineage>
</organism>
<dbReference type="EMBL" id="CAJJDM010000007">
    <property type="protein sequence ID" value="CAD8046028.1"/>
    <property type="molecule type" value="Genomic_DNA"/>
</dbReference>
<comment type="caution">
    <text evidence="2">The sequence shown here is derived from an EMBL/GenBank/DDBJ whole genome shotgun (WGS) entry which is preliminary data.</text>
</comment>
<gene>
    <name evidence="2" type="ORF">PPRIM_AZ9-3.1.T0100147</name>
</gene>
<keyword evidence="1" id="KW-0472">Membrane</keyword>
<keyword evidence="1" id="KW-1133">Transmembrane helix</keyword>
<name>A0A8S1K6M7_PARPR</name>
<keyword evidence="3" id="KW-1185">Reference proteome</keyword>
<dbReference type="Proteomes" id="UP000688137">
    <property type="component" value="Unassembled WGS sequence"/>
</dbReference>
<evidence type="ECO:0000313" key="3">
    <source>
        <dbReference type="Proteomes" id="UP000688137"/>
    </source>
</evidence>